<keyword evidence="4" id="KW-1133">Transmembrane helix</keyword>
<evidence type="ECO:0000313" key="6">
    <source>
        <dbReference type="EMBL" id="RGK48466.1"/>
    </source>
</evidence>
<accession>A0A8B2Z1T8</accession>
<dbReference type="Pfam" id="PF13407">
    <property type="entry name" value="Peripla_BP_4"/>
    <property type="match status" value="1"/>
</dbReference>
<comment type="caution">
    <text evidence="6">The sequence shown here is derived from an EMBL/GenBank/DDBJ whole genome shotgun (WGS) entry which is preliminary data.</text>
</comment>
<evidence type="ECO:0000256" key="1">
    <source>
        <dbReference type="ARBA" id="ARBA00004196"/>
    </source>
</evidence>
<dbReference type="EMBL" id="QSQR01000001">
    <property type="protein sequence ID" value="RGK48466.1"/>
    <property type="molecule type" value="Genomic_DNA"/>
</dbReference>
<dbReference type="InterPro" id="IPR028082">
    <property type="entry name" value="Peripla_BP_I"/>
</dbReference>
<organism evidence="6 7">
    <name type="scientific">Ligilactobacillus ruminis</name>
    <dbReference type="NCBI Taxonomy" id="1623"/>
    <lineage>
        <taxon>Bacteria</taxon>
        <taxon>Bacillati</taxon>
        <taxon>Bacillota</taxon>
        <taxon>Bacilli</taxon>
        <taxon>Lactobacillales</taxon>
        <taxon>Lactobacillaceae</taxon>
        <taxon>Ligilactobacillus</taxon>
    </lineage>
</organism>
<evidence type="ECO:0000256" key="4">
    <source>
        <dbReference type="SAM" id="Phobius"/>
    </source>
</evidence>
<dbReference type="PANTHER" id="PTHR46847">
    <property type="entry name" value="D-ALLOSE-BINDING PERIPLASMIC PROTEIN-RELATED"/>
    <property type="match status" value="1"/>
</dbReference>
<dbReference type="PANTHER" id="PTHR46847:SF1">
    <property type="entry name" value="D-ALLOSE-BINDING PERIPLASMIC PROTEIN-RELATED"/>
    <property type="match status" value="1"/>
</dbReference>
<dbReference type="InterPro" id="IPR025997">
    <property type="entry name" value="SBP_2_dom"/>
</dbReference>
<reference evidence="6 7" key="1">
    <citation type="submission" date="2018-08" db="EMBL/GenBank/DDBJ databases">
        <title>A genome reference for cultivated species of the human gut microbiota.</title>
        <authorList>
            <person name="Zou Y."/>
            <person name="Xue W."/>
            <person name="Luo G."/>
        </authorList>
    </citation>
    <scope>NUCLEOTIDE SEQUENCE [LARGE SCALE GENOMIC DNA]</scope>
    <source>
        <strain evidence="6 7">TF10-9AT</strain>
    </source>
</reference>
<dbReference type="SUPFAM" id="SSF53822">
    <property type="entry name" value="Periplasmic binding protein-like I"/>
    <property type="match status" value="1"/>
</dbReference>
<feature type="transmembrane region" description="Helical" evidence="4">
    <location>
        <begin position="12"/>
        <end position="30"/>
    </location>
</feature>
<dbReference type="CDD" id="cd19971">
    <property type="entry name" value="PBP1_ABC_sugar_binding-like"/>
    <property type="match status" value="1"/>
</dbReference>
<sequence>MKKRIFKWENAVPKILIVVIVYLCYLFVPLTRQPVKIGATYMTMNNTFYTVINDEIRKRTDANGDVLKTLDPALSIKKQCQQIETFIREDFDVIVINPVSGNSKMLNSALKKARACGIKIIVVDSQLKETKNVDCTIVSDNYNAGVLCAKDMMKNMSEAKIVLLKNWNALSVKDRYQGFSDTIKGKPNYRIVEQVETLGQTEIAMPKMQETIRKGIDFNVVMALDDQSAIGSLAAVDSQKVRKKVRVYGIDGSANMKKLLSSKDNAWATVAQSPIKLGEKTANISYRLASGKNVPKKIIVPVHLITKENIDKYSIEGWQ</sequence>
<dbReference type="GO" id="GO:0030313">
    <property type="term" value="C:cell envelope"/>
    <property type="evidence" value="ECO:0007669"/>
    <property type="project" value="UniProtKB-SubCell"/>
</dbReference>
<comment type="similarity">
    <text evidence="2">Belongs to the bacterial solute-binding protein 2 family.</text>
</comment>
<dbReference type="AlphaFoldDB" id="A0A8B2Z1T8"/>
<gene>
    <name evidence="6" type="ORF">DXD09_01720</name>
</gene>
<feature type="domain" description="Periplasmic binding protein" evidence="5">
    <location>
        <begin position="40"/>
        <end position="292"/>
    </location>
</feature>
<dbReference type="RefSeq" id="WP_117642264.1">
    <property type="nucleotide sequence ID" value="NZ_JAQFDM010000006.1"/>
</dbReference>
<comment type="subcellular location">
    <subcellularLocation>
        <location evidence="1">Cell envelope</location>
    </subcellularLocation>
</comment>
<dbReference type="Proteomes" id="UP000260790">
    <property type="component" value="Unassembled WGS sequence"/>
</dbReference>
<dbReference type="GO" id="GO:0030246">
    <property type="term" value="F:carbohydrate binding"/>
    <property type="evidence" value="ECO:0007669"/>
    <property type="project" value="UniProtKB-ARBA"/>
</dbReference>
<keyword evidence="4" id="KW-0812">Transmembrane</keyword>
<proteinExistence type="inferred from homology"/>
<keyword evidence="4" id="KW-0472">Membrane</keyword>
<evidence type="ECO:0000259" key="5">
    <source>
        <dbReference type="Pfam" id="PF13407"/>
    </source>
</evidence>
<evidence type="ECO:0000313" key="7">
    <source>
        <dbReference type="Proteomes" id="UP000260790"/>
    </source>
</evidence>
<evidence type="ECO:0000256" key="3">
    <source>
        <dbReference type="ARBA" id="ARBA00022729"/>
    </source>
</evidence>
<keyword evidence="3" id="KW-0732">Signal</keyword>
<evidence type="ECO:0000256" key="2">
    <source>
        <dbReference type="ARBA" id="ARBA00007639"/>
    </source>
</evidence>
<protein>
    <submittedName>
        <fullName evidence="6">Sugar ABC transporter substrate-binding protein</fullName>
    </submittedName>
</protein>
<dbReference type="Gene3D" id="3.40.50.2300">
    <property type="match status" value="2"/>
</dbReference>
<name>A0A8B2Z1T8_9LACO</name>